<comment type="caution">
    <text evidence="2">The sequence shown here is derived from an EMBL/GenBank/DDBJ whole genome shotgun (WGS) entry which is preliminary data.</text>
</comment>
<dbReference type="GO" id="GO:0003676">
    <property type="term" value="F:nucleic acid binding"/>
    <property type="evidence" value="ECO:0007669"/>
    <property type="project" value="InterPro"/>
</dbReference>
<dbReference type="EMBL" id="AVOT02000162">
    <property type="protein sequence ID" value="MBW0461453.1"/>
    <property type="molecule type" value="Genomic_DNA"/>
</dbReference>
<proteinExistence type="predicted"/>
<feature type="domain" description="RSE1/DDB1/CPSF1 C-terminal" evidence="1">
    <location>
        <begin position="12"/>
        <end position="68"/>
    </location>
</feature>
<dbReference type="Proteomes" id="UP000765509">
    <property type="component" value="Unassembled WGS sequence"/>
</dbReference>
<dbReference type="GO" id="GO:0005634">
    <property type="term" value="C:nucleus"/>
    <property type="evidence" value="ECO:0007669"/>
    <property type="project" value="InterPro"/>
</dbReference>
<sequence length="68" mass="7568">MSALLPFGKRLLVKKEAKVMGTLMTSIDGSISSLVPTKDAVYKRLQLVQTRLGRHIEHFAGLNPKGYR</sequence>
<reference evidence="2" key="1">
    <citation type="submission" date="2021-03" db="EMBL/GenBank/DDBJ databases">
        <title>Draft genome sequence of rust myrtle Austropuccinia psidii MF-1, a brazilian biotype.</title>
        <authorList>
            <person name="Quecine M.C."/>
            <person name="Pachon D.M.R."/>
            <person name="Bonatelli M.L."/>
            <person name="Correr F.H."/>
            <person name="Franceschini L.M."/>
            <person name="Leite T.F."/>
            <person name="Margarido G.R.A."/>
            <person name="Almeida C.A."/>
            <person name="Ferrarezi J.A."/>
            <person name="Labate C.A."/>
        </authorList>
    </citation>
    <scope>NUCLEOTIDE SEQUENCE</scope>
    <source>
        <strain evidence="2">MF-1</strain>
    </source>
</reference>
<dbReference type="OrthoDB" id="6109at2759"/>
<gene>
    <name evidence="2" type="ORF">O181_001168</name>
</gene>
<evidence type="ECO:0000313" key="2">
    <source>
        <dbReference type="EMBL" id="MBW0461453.1"/>
    </source>
</evidence>
<dbReference type="AlphaFoldDB" id="A0A9Q3GBG8"/>
<protein>
    <recommendedName>
        <fullName evidence="1">RSE1/DDB1/CPSF1 C-terminal domain-containing protein</fullName>
    </recommendedName>
</protein>
<evidence type="ECO:0000259" key="1">
    <source>
        <dbReference type="Pfam" id="PF03178"/>
    </source>
</evidence>
<organism evidence="2 3">
    <name type="scientific">Austropuccinia psidii MF-1</name>
    <dbReference type="NCBI Taxonomy" id="1389203"/>
    <lineage>
        <taxon>Eukaryota</taxon>
        <taxon>Fungi</taxon>
        <taxon>Dikarya</taxon>
        <taxon>Basidiomycota</taxon>
        <taxon>Pucciniomycotina</taxon>
        <taxon>Pucciniomycetes</taxon>
        <taxon>Pucciniales</taxon>
        <taxon>Sphaerophragmiaceae</taxon>
        <taxon>Austropuccinia</taxon>
    </lineage>
</organism>
<dbReference type="InterPro" id="IPR004871">
    <property type="entry name" value="RSE1/DDB1/CPSF1_C"/>
</dbReference>
<keyword evidence="3" id="KW-1185">Reference proteome</keyword>
<evidence type="ECO:0000313" key="3">
    <source>
        <dbReference type="Proteomes" id="UP000765509"/>
    </source>
</evidence>
<name>A0A9Q3GBG8_9BASI</name>
<accession>A0A9Q3GBG8</accession>
<dbReference type="Pfam" id="PF03178">
    <property type="entry name" value="CPSF_A"/>
    <property type="match status" value="1"/>
</dbReference>